<reference evidence="1" key="1">
    <citation type="submission" date="2020-08" db="EMBL/GenBank/DDBJ databases">
        <title>Multicomponent nature underlies the extraordinary mechanical properties of spider dragline silk.</title>
        <authorList>
            <person name="Kono N."/>
            <person name="Nakamura H."/>
            <person name="Mori M."/>
            <person name="Yoshida Y."/>
            <person name="Ohtoshi R."/>
            <person name="Malay A.D."/>
            <person name="Moran D.A.P."/>
            <person name="Tomita M."/>
            <person name="Numata K."/>
            <person name="Arakawa K."/>
        </authorList>
    </citation>
    <scope>NUCLEOTIDE SEQUENCE</scope>
</reference>
<proteinExistence type="predicted"/>
<keyword evidence="2" id="KW-1185">Reference proteome</keyword>
<evidence type="ECO:0000313" key="1">
    <source>
        <dbReference type="EMBL" id="GFT00469.1"/>
    </source>
</evidence>
<gene>
    <name evidence="1" type="ORF">NPIL_604331</name>
</gene>
<organism evidence="1 2">
    <name type="scientific">Nephila pilipes</name>
    <name type="common">Giant wood spider</name>
    <name type="synonym">Nephila maculata</name>
    <dbReference type="NCBI Taxonomy" id="299642"/>
    <lineage>
        <taxon>Eukaryota</taxon>
        <taxon>Metazoa</taxon>
        <taxon>Ecdysozoa</taxon>
        <taxon>Arthropoda</taxon>
        <taxon>Chelicerata</taxon>
        <taxon>Arachnida</taxon>
        <taxon>Araneae</taxon>
        <taxon>Araneomorphae</taxon>
        <taxon>Entelegynae</taxon>
        <taxon>Araneoidea</taxon>
        <taxon>Nephilidae</taxon>
        <taxon>Nephila</taxon>
    </lineage>
</organism>
<comment type="caution">
    <text evidence="1">The sequence shown here is derived from an EMBL/GenBank/DDBJ whole genome shotgun (WGS) entry which is preliminary data.</text>
</comment>
<name>A0A8X6N932_NEPPI</name>
<accession>A0A8X6N932</accession>
<sequence>MKYVAKEIEGEEEINLAKRGVVSIQSTAKKVNCILGKFVQLIKGKDGEGCLAKNSYQAWRLTSTYPGSLSVGSSPIDEDLRQQIEGHTIWDTHDESTISSDSLSLVPISGERLPPTSVPRRINRYG</sequence>
<dbReference type="EMBL" id="BMAW01006772">
    <property type="protein sequence ID" value="GFT00469.1"/>
    <property type="molecule type" value="Genomic_DNA"/>
</dbReference>
<evidence type="ECO:0000313" key="2">
    <source>
        <dbReference type="Proteomes" id="UP000887013"/>
    </source>
</evidence>
<protein>
    <submittedName>
        <fullName evidence="1">Uncharacterized protein</fullName>
    </submittedName>
</protein>
<dbReference type="AlphaFoldDB" id="A0A8X6N932"/>
<dbReference type="Proteomes" id="UP000887013">
    <property type="component" value="Unassembled WGS sequence"/>
</dbReference>